<feature type="transmembrane region" description="Helical" evidence="1">
    <location>
        <begin position="234"/>
        <end position="252"/>
    </location>
</feature>
<dbReference type="EMBL" id="JAQOWY010000315">
    <property type="protein sequence ID" value="KAK1844352.1"/>
    <property type="molecule type" value="Genomic_DNA"/>
</dbReference>
<feature type="transmembrane region" description="Helical" evidence="1">
    <location>
        <begin position="299"/>
        <end position="319"/>
    </location>
</feature>
<accession>A0AAD9EE43</accession>
<comment type="caution">
    <text evidence="3">The sequence shown here is derived from an EMBL/GenBank/DDBJ whole genome shotgun (WGS) entry which is preliminary data.</text>
</comment>
<organism evidence="3 4">
    <name type="scientific">Colletotrichum chrysophilum</name>
    <dbReference type="NCBI Taxonomy" id="1836956"/>
    <lineage>
        <taxon>Eukaryota</taxon>
        <taxon>Fungi</taxon>
        <taxon>Dikarya</taxon>
        <taxon>Ascomycota</taxon>
        <taxon>Pezizomycotina</taxon>
        <taxon>Sordariomycetes</taxon>
        <taxon>Hypocreomycetidae</taxon>
        <taxon>Glomerellales</taxon>
        <taxon>Glomerellaceae</taxon>
        <taxon>Colletotrichum</taxon>
        <taxon>Colletotrichum gloeosporioides species complex</taxon>
    </lineage>
</organism>
<keyword evidence="1" id="KW-1133">Transmembrane helix</keyword>
<evidence type="ECO:0000313" key="4">
    <source>
        <dbReference type="Proteomes" id="UP001243330"/>
    </source>
</evidence>
<dbReference type="AlphaFoldDB" id="A0AAD9EE43"/>
<feature type="chain" id="PRO_5042087931" evidence="2">
    <location>
        <begin position="25"/>
        <end position="416"/>
    </location>
</feature>
<keyword evidence="1" id="KW-0812">Transmembrane</keyword>
<reference evidence="3" key="1">
    <citation type="submission" date="2023-01" db="EMBL/GenBank/DDBJ databases">
        <title>Colletotrichum chrysophilum M932 genome sequence.</title>
        <authorList>
            <person name="Baroncelli R."/>
        </authorList>
    </citation>
    <scope>NUCLEOTIDE SEQUENCE</scope>
    <source>
        <strain evidence="3">M932</strain>
    </source>
</reference>
<sequence>MLTKAPSPLAVALILLLFVVSGTSQQDHDDDQGQAVQPTPPADTSDAQLSWQSAFWALVAVALNTVTQPSGRIVGFPSSWGPALKCSPVFCIVNAIEALNCIRVRRAFEWTLVVSPHKYDVDEESAHSDVVNLQRNTLIRVVAFVLGPVLQATKLYACRGIFWTQALAAIYLGSFFCDEVMLCLLWLTGSTASREGVTGLVEAILSPAAPPTSPTTATFDDDVQEQNEATMPQGLAIILSFLFLLWFAGTAATGICVKHPNLAAWIKVVNVLLGGPASAITFGVLSYRKSSGVLRILKDGALGFAVPVWLSGFLTNIIWNCTPMVEVLENGVVAFHANARPKDWTWKVTGVFSTFGLGLLARHFLANVDRHGIPKPVRVTLTLWSYLQTIVDGRLGLKAVRQALAGLHLTAWMVME</sequence>
<dbReference type="Proteomes" id="UP001243330">
    <property type="component" value="Unassembled WGS sequence"/>
</dbReference>
<feature type="signal peptide" evidence="2">
    <location>
        <begin position="1"/>
        <end position="24"/>
    </location>
</feature>
<feature type="transmembrane region" description="Helical" evidence="1">
    <location>
        <begin position="264"/>
        <end position="287"/>
    </location>
</feature>
<name>A0AAD9EE43_9PEZI</name>
<keyword evidence="1" id="KW-0472">Membrane</keyword>
<protein>
    <submittedName>
        <fullName evidence="3">Uncharacterized protein</fullName>
    </submittedName>
</protein>
<feature type="transmembrane region" description="Helical" evidence="1">
    <location>
        <begin position="163"/>
        <end position="187"/>
    </location>
</feature>
<gene>
    <name evidence="3" type="ORF">CCHR01_13023</name>
</gene>
<proteinExistence type="predicted"/>
<evidence type="ECO:0000256" key="1">
    <source>
        <dbReference type="SAM" id="Phobius"/>
    </source>
</evidence>
<keyword evidence="4" id="KW-1185">Reference proteome</keyword>
<feature type="transmembrane region" description="Helical" evidence="1">
    <location>
        <begin position="344"/>
        <end position="365"/>
    </location>
</feature>
<evidence type="ECO:0000313" key="3">
    <source>
        <dbReference type="EMBL" id="KAK1844352.1"/>
    </source>
</evidence>
<keyword evidence="2" id="KW-0732">Signal</keyword>
<evidence type="ECO:0000256" key="2">
    <source>
        <dbReference type="SAM" id="SignalP"/>
    </source>
</evidence>